<dbReference type="OrthoDB" id="4357141at2759"/>
<dbReference type="RefSeq" id="XP_033570713.1">
    <property type="nucleotide sequence ID" value="XM_033712870.1"/>
</dbReference>
<reference evidence="4" key="3">
    <citation type="submission" date="2025-04" db="UniProtKB">
        <authorList>
            <consortium name="RefSeq"/>
        </authorList>
    </citation>
    <scope>IDENTIFICATION</scope>
    <source>
        <strain evidence="4">CBS 304.34</strain>
    </source>
</reference>
<dbReference type="Proteomes" id="UP000504636">
    <property type="component" value="Unplaced"/>
</dbReference>
<evidence type="ECO:0000313" key="4">
    <source>
        <dbReference type="RefSeq" id="XP_033570713.1"/>
    </source>
</evidence>
<dbReference type="EMBL" id="MU003716">
    <property type="protein sequence ID" value="KAF2803749.1"/>
    <property type="molecule type" value="Genomic_DNA"/>
</dbReference>
<reference evidence="4" key="2">
    <citation type="submission" date="2020-04" db="EMBL/GenBank/DDBJ databases">
        <authorList>
            <consortium name="NCBI Genome Project"/>
        </authorList>
    </citation>
    <scope>NUCLEOTIDE SEQUENCE</scope>
    <source>
        <strain evidence="4">CBS 304.34</strain>
    </source>
</reference>
<feature type="region of interest" description="Disordered" evidence="1">
    <location>
        <begin position="100"/>
        <end position="197"/>
    </location>
</feature>
<organism evidence="2">
    <name type="scientific">Mytilinidion resinicola</name>
    <dbReference type="NCBI Taxonomy" id="574789"/>
    <lineage>
        <taxon>Eukaryota</taxon>
        <taxon>Fungi</taxon>
        <taxon>Dikarya</taxon>
        <taxon>Ascomycota</taxon>
        <taxon>Pezizomycotina</taxon>
        <taxon>Dothideomycetes</taxon>
        <taxon>Pleosporomycetidae</taxon>
        <taxon>Mytilinidiales</taxon>
        <taxon>Mytilinidiaceae</taxon>
        <taxon>Mytilinidion</taxon>
    </lineage>
</organism>
<feature type="compositionally biased region" description="Low complexity" evidence="1">
    <location>
        <begin position="147"/>
        <end position="158"/>
    </location>
</feature>
<protein>
    <submittedName>
        <fullName evidence="2 4">Uncharacterized protein</fullName>
    </submittedName>
</protein>
<gene>
    <name evidence="2 4" type="ORF">BDZ99DRAFT_161878</name>
</gene>
<proteinExistence type="predicted"/>
<feature type="compositionally biased region" description="Basic and acidic residues" evidence="1">
    <location>
        <begin position="100"/>
        <end position="116"/>
    </location>
</feature>
<evidence type="ECO:0000256" key="1">
    <source>
        <dbReference type="SAM" id="MobiDB-lite"/>
    </source>
</evidence>
<sequence length="197" mass="21820">MPKPPPTINISKADAAKVGPCPQDQDAYVLDETSKQSLQRHLHKFVKAAQTSFAKGVLQQDHIRFLSRINDEAKVRRSTKSEILAKGVGKVMSYEDLEAARAARAAKEQAKAEGKGKRGRKRKSPVEADAPETRKGKRDRKRRSPEEAGAAEPKAKVAQMSEVSEPARAPMARMSEAQVEEDETAPKPWRAPVARMW</sequence>
<name>A0A6A6Y550_9PEZI</name>
<evidence type="ECO:0000313" key="3">
    <source>
        <dbReference type="Proteomes" id="UP000504636"/>
    </source>
</evidence>
<dbReference type="GeneID" id="54453763"/>
<evidence type="ECO:0000313" key="2">
    <source>
        <dbReference type="EMBL" id="KAF2803749.1"/>
    </source>
</evidence>
<accession>A0A6A6Y550</accession>
<reference evidence="2 4" key="1">
    <citation type="journal article" date="2020" name="Stud. Mycol.">
        <title>101 Dothideomycetes genomes: a test case for predicting lifestyles and emergence of pathogens.</title>
        <authorList>
            <person name="Haridas S."/>
            <person name="Albert R."/>
            <person name="Binder M."/>
            <person name="Bloem J."/>
            <person name="Labutti K."/>
            <person name="Salamov A."/>
            <person name="Andreopoulos B."/>
            <person name="Baker S."/>
            <person name="Barry K."/>
            <person name="Bills G."/>
            <person name="Bluhm B."/>
            <person name="Cannon C."/>
            <person name="Castanera R."/>
            <person name="Culley D."/>
            <person name="Daum C."/>
            <person name="Ezra D."/>
            <person name="Gonzalez J."/>
            <person name="Henrissat B."/>
            <person name="Kuo A."/>
            <person name="Liang C."/>
            <person name="Lipzen A."/>
            <person name="Lutzoni F."/>
            <person name="Magnuson J."/>
            <person name="Mondo S."/>
            <person name="Nolan M."/>
            <person name="Ohm R."/>
            <person name="Pangilinan J."/>
            <person name="Park H.-J."/>
            <person name="Ramirez L."/>
            <person name="Alfaro M."/>
            <person name="Sun H."/>
            <person name="Tritt A."/>
            <person name="Yoshinaga Y."/>
            <person name="Zwiers L.-H."/>
            <person name="Turgeon B."/>
            <person name="Goodwin S."/>
            <person name="Spatafora J."/>
            <person name="Crous P."/>
            <person name="Grigoriev I."/>
        </authorList>
    </citation>
    <scope>NUCLEOTIDE SEQUENCE</scope>
    <source>
        <strain evidence="2 4">CBS 304.34</strain>
    </source>
</reference>
<dbReference type="AlphaFoldDB" id="A0A6A6Y550"/>
<keyword evidence="3" id="KW-1185">Reference proteome</keyword>